<reference evidence="2" key="1">
    <citation type="submission" date="2021-11" db="EMBL/GenBank/DDBJ databases">
        <title>Description of novel Chryseobacterium species.</title>
        <authorList>
            <person name="Saticioglu I.B."/>
            <person name="Ay H."/>
            <person name="Altun S."/>
            <person name="Duman M."/>
        </authorList>
    </citation>
    <scope>NUCLEOTIDE SEQUENCE</scope>
    <source>
        <strain evidence="2">C-17</strain>
    </source>
</reference>
<keyword evidence="3" id="KW-1185">Reference proteome</keyword>
<dbReference type="Proteomes" id="UP001108025">
    <property type="component" value="Unassembled WGS sequence"/>
</dbReference>
<sequence>MDKNILKQLKTDYEDLEIKPSVNLWNQIESRIEGTEKEAEKPLFHWWKYAAVLVLLISVGGLFYFNSNENLRPKELIATHSTSNNASKSVNISNEAIVLSENITQKTSTEFRENKNESHTPENRIAEKKESAQYSIITEKGSEIVEIPKVSIEKIESTITKPRMVESKKTSYISADDLLLGREFDRTRGEASSNKQFGVLDASNLKIKQLHSLRIFGMKVFSDSSSAE</sequence>
<accession>A0A9Q3YVM0</accession>
<evidence type="ECO:0000256" key="1">
    <source>
        <dbReference type="SAM" id="Phobius"/>
    </source>
</evidence>
<evidence type="ECO:0000313" key="2">
    <source>
        <dbReference type="EMBL" id="MCD1117043.1"/>
    </source>
</evidence>
<feature type="transmembrane region" description="Helical" evidence="1">
    <location>
        <begin position="46"/>
        <end position="65"/>
    </location>
</feature>
<dbReference type="RefSeq" id="WP_230668796.1">
    <property type="nucleotide sequence ID" value="NZ_JAJNAY010000001.1"/>
</dbReference>
<organism evidence="2 3">
    <name type="scientific">Chryseobacterium turcicum</name>
    <dbReference type="NCBI Taxonomy" id="2898076"/>
    <lineage>
        <taxon>Bacteria</taxon>
        <taxon>Pseudomonadati</taxon>
        <taxon>Bacteroidota</taxon>
        <taxon>Flavobacteriia</taxon>
        <taxon>Flavobacteriales</taxon>
        <taxon>Weeksellaceae</taxon>
        <taxon>Chryseobacterium group</taxon>
        <taxon>Chryseobacterium</taxon>
    </lineage>
</organism>
<keyword evidence="1" id="KW-0472">Membrane</keyword>
<dbReference type="AlphaFoldDB" id="A0A9Q3YVM0"/>
<comment type="caution">
    <text evidence="2">The sequence shown here is derived from an EMBL/GenBank/DDBJ whole genome shotgun (WGS) entry which is preliminary data.</text>
</comment>
<proteinExistence type="predicted"/>
<name>A0A9Q3YVM0_9FLAO</name>
<gene>
    <name evidence="2" type="ORF">LO744_09255</name>
</gene>
<keyword evidence="1" id="KW-1133">Transmembrane helix</keyword>
<dbReference type="EMBL" id="JAJNAY010000001">
    <property type="protein sequence ID" value="MCD1117043.1"/>
    <property type="molecule type" value="Genomic_DNA"/>
</dbReference>
<protein>
    <submittedName>
        <fullName evidence="2">Uncharacterized protein</fullName>
    </submittedName>
</protein>
<evidence type="ECO:0000313" key="3">
    <source>
        <dbReference type="Proteomes" id="UP001108025"/>
    </source>
</evidence>
<keyword evidence="1" id="KW-0812">Transmembrane</keyword>